<dbReference type="Proteomes" id="UP001596455">
    <property type="component" value="Unassembled WGS sequence"/>
</dbReference>
<dbReference type="InterPro" id="IPR013221">
    <property type="entry name" value="Mur_ligase_cen"/>
</dbReference>
<dbReference type="EMBL" id="JBHTCQ010000001">
    <property type="protein sequence ID" value="MFC7405357.1"/>
    <property type="molecule type" value="Genomic_DNA"/>
</dbReference>
<dbReference type="InterPro" id="IPR036615">
    <property type="entry name" value="Mur_ligase_C_dom_sf"/>
</dbReference>
<gene>
    <name evidence="9 13" type="primary">murD</name>
    <name evidence="13" type="ORF">ACFQQL_09580</name>
</gene>
<accession>A0ABW2Q9K6</accession>
<feature type="domain" description="Mur ligase C-terminal" evidence="11">
    <location>
        <begin position="351"/>
        <end position="472"/>
    </location>
</feature>
<evidence type="ECO:0000256" key="9">
    <source>
        <dbReference type="HAMAP-Rule" id="MF_00639"/>
    </source>
</evidence>
<dbReference type="EC" id="6.3.2.9" evidence="9 10"/>
<comment type="caution">
    <text evidence="13">The sequence shown here is derived from an EMBL/GenBank/DDBJ whole genome shotgun (WGS) entry which is preliminary data.</text>
</comment>
<evidence type="ECO:0000256" key="3">
    <source>
        <dbReference type="ARBA" id="ARBA00022490"/>
    </source>
</evidence>
<evidence type="ECO:0000259" key="11">
    <source>
        <dbReference type="Pfam" id="PF02875"/>
    </source>
</evidence>
<evidence type="ECO:0000256" key="2">
    <source>
        <dbReference type="ARBA" id="ARBA00004752"/>
    </source>
</evidence>
<dbReference type="SUPFAM" id="SSF53623">
    <property type="entry name" value="MurD-like peptide ligases, catalytic domain"/>
    <property type="match status" value="1"/>
</dbReference>
<evidence type="ECO:0000313" key="13">
    <source>
        <dbReference type="EMBL" id="MFC7405357.1"/>
    </source>
</evidence>
<keyword evidence="5 9" id="KW-0132">Cell division</keyword>
<reference evidence="14" key="1">
    <citation type="journal article" date="2019" name="Int. J. Syst. Evol. Microbiol.">
        <title>The Global Catalogue of Microorganisms (GCM) 10K type strain sequencing project: providing services to taxonomists for standard genome sequencing and annotation.</title>
        <authorList>
            <consortium name="The Broad Institute Genomics Platform"/>
            <consortium name="The Broad Institute Genome Sequencing Center for Infectious Disease"/>
            <person name="Wu L."/>
            <person name="Ma J."/>
        </authorList>
    </citation>
    <scope>NUCLEOTIDE SEQUENCE [LARGE SCALE GENOMIC DNA]</scope>
    <source>
        <strain evidence="14">JCM 1490</strain>
    </source>
</reference>
<dbReference type="Gene3D" id="3.90.190.20">
    <property type="entry name" value="Mur ligase, C-terminal domain"/>
    <property type="match status" value="1"/>
</dbReference>
<dbReference type="GO" id="GO:0008764">
    <property type="term" value="F:UDP-N-acetylmuramoylalanine-D-glutamate ligase activity"/>
    <property type="evidence" value="ECO:0007669"/>
    <property type="project" value="UniProtKB-EC"/>
</dbReference>
<evidence type="ECO:0000256" key="1">
    <source>
        <dbReference type="ARBA" id="ARBA00004496"/>
    </source>
</evidence>
<dbReference type="InterPro" id="IPR036291">
    <property type="entry name" value="NAD(P)-bd_dom_sf"/>
</dbReference>
<proteinExistence type="inferred from homology"/>
<evidence type="ECO:0000256" key="7">
    <source>
        <dbReference type="ARBA" id="ARBA00022840"/>
    </source>
</evidence>
<evidence type="ECO:0000256" key="5">
    <source>
        <dbReference type="ARBA" id="ARBA00022618"/>
    </source>
</evidence>
<keyword evidence="9 10" id="KW-0133">Cell shape</keyword>
<comment type="function">
    <text evidence="9 10">Cell wall formation. Catalyzes the addition of glutamate to the nucleotide precursor UDP-N-acetylmuramoyl-L-alanine (UMA).</text>
</comment>
<dbReference type="Gene3D" id="3.40.50.720">
    <property type="entry name" value="NAD(P)-binding Rossmann-like Domain"/>
    <property type="match status" value="1"/>
</dbReference>
<keyword evidence="3 9" id="KW-0963">Cytoplasm</keyword>
<comment type="similarity">
    <text evidence="9">Belongs to the MurCDEF family.</text>
</comment>
<protein>
    <recommendedName>
        <fullName evidence="9 10">UDP-N-acetylmuramoylalanine--D-glutamate ligase</fullName>
        <ecNumber evidence="9 10">6.3.2.9</ecNumber>
    </recommendedName>
    <alternativeName>
        <fullName evidence="9">D-glutamic acid-adding enzyme</fullName>
    </alternativeName>
    <alternativeName>
        <fullName evidence="9">UDP-N-acetylmuramoyl-L-alanyl-D-glutamate synthetase</fullName>
    </alternativeName>
</protein>
<dbReference type="InterPro" id="IPR036565">
    <property type="entry name" value="Mur-like_cat_sf"/>
</dbReference>
<evidence type="ECO:0000313" key="14">
    <source>
        <dbReference type="Proteomes" id="UP001596455"/>
    </source>
</evidence>
<comment type="catalytic activity">
    <reaction evidence="9 10">
        <text>UDP-N-acetyl-alpha-D-muramoyl-L-alanine + D-glutamate + ATP = UDP-N-acetyl-alpha-D-muramoyl-L-alanyl-D-glutamate + ADP + phosphate + H(+)</text>
        <dbReference type="Rhea" id="RHEA:16429"/>
        <dbReference type="ChEBI" id="CHEBI:15378"/>
        <dbReference type="ChEBI" id="CHEBI:29986"/>
        <dbReference type="ChEBI" id="CHEBI:30616"/>
        <dbReference type="ChEBI" id="CHEBI:43474"/>
        <dbReference type="ChEBI" id="CHEBI:83898"/>
        <dbReference type="ChEBI" id="CHEBI:83900"/>
        <dbReference type="ChEBI" id="CHEBI:456216"/>
        <dbReference type="EC" id="6.3.2.9"/>
    </reaction>
</comment>
<comment type="pathway">
    <text evidence="2 9 10">Cell wall biogenesis; peptidoglycan biosynthesis.</text>
</comment>
<dbReference type="PROSITE" id="PS01011">
    <property type="entry name" value="FOLYLPOLYGLU_SYNT_1"/>
    <property type="match status" value="1"/>
</dbReference>
<keyword evidence="14" id="KW-1185">Reference proteome</keyword>
<dbReference type="SUPFAM" id="SSF51735">
    <property type="entry name" value="NAD(P)-binding Rossmann-fold domains"/>
    <property type="match status" value="1"/>
</dbReference>
<dbReference type="Pfam" id="PF02875">
    <property type="entry name" value="Mur_ligase_C"/>
    <property type="match status" value="1"/>
</dbReference>
<dbReference type="HAMAP" id="MF_00639">
    <property type="entry name" value="MurD"/>
    <property type="match status" value="1"/>
</dbReference>
<feature type="binding site" evidence="9">
    <location>
        <begin position="137"/>
        <end position="143"/>
    </location>
    <ligand>
        <name>ATP</name>
        <dbReference type="ChEBI" id="CHEBI:30616"/>
    </ligand>
</feature>
<dbReference type="InterPro" id="IPR004101">
    <property type="entry name" value="Mur_ligase_C"/>
</dbReference>
<dbReference type="Pfam" id="PF08245">
    <property type="entry name" value="Mur_ligase_M"/>
    <property type="match status" value="1"/>
</dbReference>
<keyword evidence="8 9" id="KW-0131">Cell cycle</keyword>
<dbReference type="RefSeq" id="WP_382393610.1">
    <property type="nucleotide sequence ID" value="NZ_JBHTCQ010000001.1"/>
</dbReference>
<evidence type="ECO:0000256" key="10">
    <source>
        <dbReference type="RuleBase" id="RU003664"/>
    </source>
</evidence>
<dbReference type="NCBIfam" id="TIGR01087">
    <property type="entry name" value="murD"/>
    <property type="match status" value="1"/>
</dbReference>
<keyword evidence="9 10" id="KW-0961">Cell wall biogenesis/degradation</keyword>
<dbReference type="PANTHER" id="PTHR43692">
    <property type="entry name" value="UDP-N-ACETYLMURAMOYLALANINE--D-GLUTAMATE LIGASE"/>
    <property type="match status" value="1"/>
</dbReference>
<keyword evidence="9 10" id="KW-0573">Peptidoglycan synthesis</keyword>
<dbReference type="Gene3D" id="3.40.1190.10">
    <property type="entry name" value="Mur-like, catalytic domain"/>
    <property type="match status" value="1"/>
</dbReference>
<dbReference type="InterPro" id="IPR005762">
    <property type="entry name" value="MurD"/>
</dbReference>
<keyword evidence="4 9" id="KW-0436">Ligase</keyword>
<comment type="subcellular location">
    <subcellularLocation>
        <location evidence="1 9 10">Cytoplasm</location>
    </subcellularLocation>
</comment>
<organism evidence="13 14">
    <name type="scientific">Georgenia alba</name>
    <dbReference type="NCBI Taxonomy" id="2233858"/>
    <lineage>
        <taxon>Bacteria</taxon>
        <taxon>Bacillati</taxon>
        <taxon>Actinomycetota</taxon>
        <taxon>Actinomycetes</taxon>
        <taxon>Micrococcales</taxon>
        <taxon>Bogoriellaceae</taxon>
        <taxon>Georgenia</taxon>
    </lineage>
</organism>
<evidence type="ECO:0000256" key="6">
    <source>
        <dbReference type="ARBA" id="ARBA00022741"/>
    </source>
</evidence>
<evidence type="ECO:0000259" key="12">
    <source>
        <dbReference type="Pfam" id="PF08245"/>
    </source>
</evidence>
<feature type="domain" description="Mur ligase central" evidence="12">
    <location>
        <begin position="136"/>
        <end position="252"/>
    </location>
</feature>
<dbReference type="PANTHER" id="PTHR43692:SF1">
    <property type="entry name" value="UDP-N-ACETYLMURAMOYLALANINE--D-GLUTAMATE LIGASE"/>
    <property type="match status" value="1"/>
</dbReference>
<name>A0ABW2Q9K6_9MICO</name>
<keyword evidence="7 9" id="KW-0067">ATP-binding</keyword>
<sequence length="501" mass="51644">MTVPGASGTDALDGARVAVVGLGTSGRAALDVLGTISLAHLAGFDAHEEALETARGSGEVPAGTPLTAVADPAELAETVLKDRPDLLVVSPGVPAAAPLHTRAVAEGIPVWSEVELAWRVQARRPDGSRAPWLTLTGTNGKTTTVQMLASMLTAAGERAPAVGNVGTPAVRAAAAGGVDVLAVELSSFQLHSTFSVSPEASACLNIAPDHLDWHGSFAAYRADKARVYARTRLACVYNEADPLTRQMVEEADVVEGCRAVGTTLGTPAVGQLGVVEEYLCDRAFGPSLEQRRTSAVELATTADLAHLAPGGTDVPEHLVADALAAAALARAHGIAPQHVRQGLRDYAPGAHRIEQVAEIDGVRYVNDSKATNTHAAAASLAGYAPGTVVWIAGGLAKGATFDELVAAHRDRLRAVVLIGVDREPLLGALGRHAGDVPVIEALPGEDGDVMTRAVAEAARLARPGDTVLMAPASASMDQFRNYAERGEAFARAARALPGGSR</sequence>
<dbReference type="SUPFAM" id="SSF53244">
    <property type="entry name" value="MurD-like peptide ligases, peptide-binding domain"/>
    <property type="match status" value="1"/>
</dbReference>
<dbReference type="InterPro" id="IPR018109">
    <property type="entry name" value="Folylpolyglutamate_synth_CS"/>
</dbReference>
<evidence type="ECO:0000256" key="8">
    <source>
        <dbReference type="ARBA" id="ARBA00023306"/>
    </source>
</evidence>
<keyword evidence="6 9" id="KW-0547">Nucleotide-binding</keyword>
<evidence type="ECO:0000256" key="4">
    <source>
        <dbReference type="ARBA" id="ARBA00022598"/>
    </source>
</evidence>